<protein>
    <recommendedName>
        <fullName evidence="3">Spindle assembly checkpoint component MAD1</fullName>
    </recommendedName>
</protein>
<dbReference type="GO" id="GO:0005635">
    <property type="term" value="C:nuclear envelope"/>
    <property type="evidence" value="ECO:0007669"/>
    <property type="project" value="TreeGrafter"/>
</dbReference>
<feature type="coiled-coil region" evidence="8">
    <location>
        <begin position="23"/>
        <end position="57"/>
    </location>
</feature>
<comment type="subcellular location">
    <subcellularLocation>
        <location evidence="1">Nucleus</location>
    </subcellularLocation>
</comment>
<dbReference type="Proteomes" id="UP000011777">
    <property type="component" value="Unassembled WGS sequence"/>
</dbReference>
<dbReference type="HOGENOM" id="CLU_418026_0_0_1"/>
<dbReference type="OMA" id="FGFIIEF"/>
<evidence type="ECO:0000256" key="1">
    <source>
        <dbReference type="ARBA" id="ARBA00004123"/>
    </source>
</evidence>
<proteinExistence type="inferred from homology"/>
<evidence type="ECO:0000313" key="9">
    <source>
        <dbReference type="EMBL" id="EMG49444.1"/>
    </source>
</evidence>
<evidence type="ECO:0000313" key="10">
    <source>
        <dbReference type="Proteomes" id="UP000011777"/>
    </source>
</evidence>
<dbReference type="PANTHER" id="PTHR23168">
    <property type="entry name" value="MITOTIC SPINDLE ASSEMBLY CHECKPOINT PROTEIN MAD1 MITOTIC ARREST DEFICIENT-LIKE PROTEIN 1"/>
    <property type="match status" value="1"/>
</dbReference>
<gene>
    <name evidence="9" type="ORF">G210_5783</name>
</gene>
<keyword evidence="10" id="KW-1185">Reference proteome</keyword>
<evidence type="ECO:0000256" key="6">
    <source>
        <dbReference type="ARBA" id="ARBA00023242"/>
    </source>
</evidence>
<comment type="similarity">
    <text evidence="2">Belongs to the MAD1 family.</text>
</comment>
<dbReference type="InterPro" id="IPR008672">
    <property type="entry name" value="Mad1"/>
</dbReference>
<feature type="coiled-coil region" evidence="8">
    <location>
        <begin position="306"/>
        <end position="362"/>
    </location>
</feature>
<evidence type="ECO:0000256" key="5">
    <source>
        <dbReference type="ARBA" id="ARBA00022776"/>
    </source>
</evidence>
<evidence type="ECO:0000256" key="7">
    <source>
        <dbReference type="ARBA" id="ARBA00023306"/>
    </source>
</evidence>
<feature type="coiled-coil region" evidence="8">
    <location>
        <begin position="168"/>
        <end position="262"/>
    </location>
</feature>
<dbReference type="STRING" id="1245528.M3K3V9"/>
<dbReference type="Gene3D" id="3.30.457.60">
    <property type="match status" value="1"/>
</dbReference>
<evidence type="ECO:0000256" key="8">
    <source>
        <dbReference type="SAM" id="Coils"/>
    </source>
</evidence>
<keyword evidence="6" id="KW-0539">Nucleus</keyword>
<dbReference type="GO" id="GO:0072686">
    <property type="term" value="C:mitotic spindle"/>
    <property type="evidence" value="ECO:0007669"/>
    <property type="project" value="TreeGrafter"/>
</dbReference>
<dbReference type="PANTHER" id="PTHR23168:SF0">
    <property type="entry name" value="MITOTIC SPINDLE ASSEMBLY CHECKPOINT PROTEIN MAD1"/>
    <property type="match status" value="1"/>
</dbReference>
<evidence type="ECO:0000256" key="3">
    <source>
        <dbReference type="ARBA" id="ARBA00022019"/>
    </source>
</evidence>
<dbReference type="eggNOG" id="KOG4593">
    <property type="taxonomic scope" value="Eukaryota"/>
</dbReference>
<keyword evidence="7" id="KW-0131">Cell cycle</keyword>
<keyword evidence="4" id="KW-0132">Cell division</keyword>
<feature type="coiled-coil region" evidence="8">
    <location>
        <begin position="404"/>
        <end position="485"/>
    </location>
</feature>
<name>M3K3V9_CANMX</name>
<accession>M3K3V9</accession>
<dbReference type="Pfam" id="PF05557">
    <property type="entry name" value="MAD"/>
    <property type="match status" value="1"/>
</dbReference>
<sequence length="673" mass="78976">MSTTSSSPFPEYKSDHSFRLNEVTDSKQRISKLEFEIETLKTEKRIAEEEKEQITNNYTKIISDQNKQIENLQLNFKFVHEANTQLESKLKNQEETATKKIEQLQRDLVKYQQQASKTKQDYDSLYHKFTRSKNENDDLAHELKLHSSIIKKLETDLKTKEVTYVKSEKALNDAMNELNEYAKILKNNESTGNSIHQNLINKNTNLQNTNLQLQSKIDKLLQNKTSMEILKQQNQSLTNQVQELKNNQSKNLQLEINTLQLETKYNELFKSLDAAIITEEKDDEDMTNTGKVQKFIKCFNETNAKNLVLQEKYNSKVRQVEELTKEKEEIINELETEYLPTITDLEGKLKSYVEQITKLQRTVSLREKEIQYLRDSLKKMEEISKVKRTEGAPLEEDKSLLEYMSNLEKLVDEYKTRISEFEKKQAELKSIETSGVKRQRRESNNSFQNQALELEKQNLDLSTKLKQAQTNVDNLKYKVAQLEQIHGKQEEYKVLQLKNSLISQDQLIKQSTLTALRKENEELITKYVKGLDPENLIPRSIFERQEDDKAKLQLQIDTLNKRINRLREVFTKKSKDIITIIAKYFGFIIEFLPNPINPSDLFSRIKLKSKYIPKDEDCYLIIDTDSRSLKAHGNYKFKSICEELAKFWVEENNQFPCLLSAVNLKVYETYAKQ</sequence>
<feature type="coiled-coil region" evidence="8">
    <location>
        <begin position="83"/>
        <end position="121"/>
    </location>
</feature>
<organism evidence="9 10">
    <name type="scientific">Candida maltosa (strain Xu316)</name>
    <name type="common">Yeast</name>
    <dbReference type="NCBI Taxonomy" id="1245528"/>
    <lineage>
        <taxon>Eukaryota</taxon>
        <taxon>Fungi</taxon>
        <taxon>Dikarya</taxon>
        <taxon>Ascomycota</taxon>
        <taxon>Saccharomycotina</taxon>
        <taxon>Pichiomycetes</taxon>
        <taxon>Debaryomycetaceae</taxon>
        <taxon>Candida/Lodderomyces clade</taxon>
        <taxon>Candida</taxon>
    </lineage>
</organism>
<dbReference type="GO" id="GO:0051301">
    <property type="term" value="P:cell division"/>
    <property type="evidence" value="ECO:0007669"/>
    <property type="project" value="UniProtKB-KW"/>
</dbReference>
<keyword evidence="5" id="KW-0498">Mitosis</keyword>
<dbReference type="GO" id="GO:0000776">
    <property type="term" value="C:kinetochore"/>
    <property type="evidence" value="ECO:0007669"/>
    <property type="project" value="TreeGrafter"/>
</dbReference>
<dbReference type="EMBL" id="AOGT01000658">
    <property type="protein sequence ID" value="EMG49444.1"/>
    <property type="molecule type" value="Genomic_DNA"/>
</dbReference>
<dbReference type="GO" id="GO:0051315">
    <property type="term" value="P:attachment of mitotic spindle microtubules to kinetochore"/>
    <property type="evidence" value="ECO:0007669"/>
    <property type="project" value="TreeGrafter"/>
</dbReference>
<dbReference type="GO" id="GO:0007094">
    <property type="term" value="P:mitotic spindle assembly checkpoint signaling"/>
    <property type="evidence" value="ECO:0007669"/>
    <property type="project" value="InterPro"/>
</dbReference>
<comment type="caution">
    <text evidence="9">The sequence shown here is derived from an EMBL/GenBank/DDBJ whole genome shotgun (WGS) entry which is preliminary data.</text>
</comment>
<keyword evidence="8" id="KW-0175">Coiled coil</keyword>
<dbReference type="AlphaFoldDB" id="M3K3V9"/>
<reference evidence="9 10" key="1">
    <citation type="submission" date="2013-02" db="EMBL/GenBank/DDBJ databases">
        <title>Genome sequence of Candida maltosa Xu316, a potential industrial strain for xylitol and ethanol production.</title>
        <authorList>
            <person name="Yu J."/>
            <person name="Wang Q."/>
            <person name="Geng X."/>
            <person name="Bao W."/>
            <person name="He P."/>
            <person name="Cai J."/>
        </authorList>
    </citation>
    <scope>NUCLEOTIDE SEQUENCE [LARGE SCALE GENOMIC DNA]</scope>
    <source>
        <strain evidence="10">Xu316</strain>
    </source>
</reference>
<feature type="coiled-coil region" evidence="8">
    <location>
        <begin position="542"/>
        <end position="569"/>
    </location>
</feature>
<evidence type="ECO:0000256" key="4">
    <source>
        <dbReference type="ARBA" id="ARBA00022618"/>
    </source>
</evidence>
<dbReference type="OrthoDB" id="331602at2759"/>
<evidence type="ECO:0000256" key="2">
    <source>
        <dbReference type="ARBA" id="ARBA00008029"/>
    </source>
</evidence>